<evidence type="ECO:0000259" key="6">
    <source>
        <dbReference type="PROSITE" id="PS50846"/>
    </source>
</evidence>
<dbReference type="CDD" id="cd00371">
    <property type="entry name" value="HMA"/>
    <property type="match status" value="2"/>
</dbReference>
<dbReference type="InterPro" id="IPR036163">
    <property type="entry name" value="HMA_dom_sf"/>
</dbReference>
<evidence type="ECO:0000256" key="3">
    <source>
        <dbReference type="ARBA" id="ARBA00023289"/>
    </source>
</evidence>
<evidence type="ECO:0000256" key="1">
    <source>
        <dbReference type="ARBA" id="ARBA00022481"/>
    </source>
</evidence>
<dbReference type="Proteomes" id="UP000321393">
    <property type="component" value="Unassembled WGS sequence"/>
</dbReference>
<evidence type="ECO:0000256" key="2">
    <source>
        <dbReference type="ARBA" id="ARBA00022723"/>
    </source>
</evidence>
<feature type="domain" description="HMA" evidence="6">
    <location>
        <begin position="30"/>
        <end position="95"/>
    </location>
</feature>
<gene>
    <name evidence="7" type="ORF">E6C27_scaffold122G001030</name>
</gene>
<feature type="region of interest" description="Disordered" evidence="5">
    <location>
        <begin position="186"/>
        <end position="211"/>
    </location>
</feature>
<accession>A0A5A7TA65</accession>
<feature type="domain" description="HMA" evidence="6">
    <location>
        <begin position="121"/>
        <end position="185"/>
    </location>
</feature>
<dbReference type="AlphaFoldDB" id="A0A5A7TA65"/>
<comment type="caution">
    <text evidence="7">The sequence shown here is derived from an EMBL/GenBank/DDBJ whole genome shotgun (WGS) entry which is preliminary data.</text>
</comment>
<dbReference type="InterPro" id="IPR006121">
    <property type="entry name" value="HMA_dom"/>
</dbReference>
<protein>
    <submittedName>
        <fullName evidence="7">Heavy metal-associated isoprenylated plant protein 3</fullName>
    </submittedName>
</protein>
<feature type="compositionally biased region" description="Basic and acidic residues" evidence="5">
    <location>
        <begin position="11"/>
        <end position="25"/>
    </location>
</feature>
<dbReference type="GO" id="GO:0046872">
    <property type="term" value="F:metal ion binding"/>
    <property type="evidence" value="ECO:0007669"/>
    <property type="project" value="UniProtKB-KW"/>
</dbReference>
<comment type="similarity">
    <text evidence="4">Belongs to the HIPP family.</text>
</comment>
<name>A0A5A7TA65_CUCMM</name>
<dbReference type="OrthoDB" id="689350at2759"/>
<evidence type="ECO:0000313" key="8">
    <source>
        <dbReference type="Proteomes" id="UP000321393"/>
    </source>
</evidence>
<evidence type="ECO:0000256" key="5">
    <source>
        <dbReference type="SAM" id="MobiDB-lite"/>
    </source>
</evidence>
<evidence type="ECO:0000256" key="4">
    <source>
        <dbReference type="ARBA" id="ARBA00024045"/>
    </source>
</evidence>
<keyword evidence="2" id="KW-0479">Metal-binding</keyword>
<organism evidence="7 8">
    <name type="scientific">Cucumis melo var. makuwa</name>
    <name type="common">Oriental melon</name>
    <dbReference type="NCBI Taxonomy" id="1194695"/>
    <lineage>
        <taxon>Eukaryota</taxon>
        <taxon>Viridiplantae</taxon>
        <taxon>Streptophyta</taxon>
        <taxon>Embryophyta</taxon>
        <taxon>Tracheophyta</taxon>
        <taxon>Spermatophyta</taxon>
        <taxon>Magnoliopsida</taxon>
        <taxon>eudicotyledons</taxon>
        <taxon>Gunneridae</taxon>
        <taxon>Pentapetalae</taxon>
        <taxon>rosids</taxon>
        <taxon>fabids</taxon>
        <taxon>Cucurbitales</taxon>
        <taxon>Cucurbitaceae</taxon>
        <taxon>Benincaseae</taxon>
        <taxon>Cucumis</taxon>
    </lineage>
</organism>
<dbReference type="EMBL" id="SSTE01018075">
    <property type="protein sequence ID" value="KAA0039828.1"/>
    <property type="molecule type" value="Genomic_DNA"/>
</dbReference>
<dbReference type="SUPFAM" id="SSF55008">
    <property type="entry name" value="HMA, heavy metal-associated domain"/>
    <property type="match status" value="2"/>
</dbReference>
<dbReference type="Gene3D" id="3.30.70.100">
    <property type="match status" value="2"/>
</dbReference>
<keyword evidence="3" id="KW-0636">Prenylation</keyword>
<dbReference type="Pfam" id="PF00403">
    <property type="entry name" value="HMA"/>
    <property type="match status" value="2"/>
</dbReference>
<feature type="region of interest" description="Disordered" evidence="5">
    <location>
        <begin position="1"/>
        <end position="25"/>
    </location>
</feature>
<feature type="compositionally biased region" description="Low complexity" evidence="5">
    <location>
        <begin position="1"/>
        <end position="10"/>
    </location>
</feature>
<keyword evidence="1" id="KW-0488">Methylation</keyword>
<dbReference type="PROSITE" id="PS50846">
    <property type="entry name" value="HMA_2"/>
    <property type="match status" value="2"/>
</dbReference>
<proteinExistence type="inferred from homology"/>
<dbReference type="STRING" id="1194695.A0A5A7TA65"/>
<reference evidence="7 8" key="1">
    <citation type="submission" date="2019-08" db="EMBL/GenBank/DDBJ databases">
        <title>Draft genome sequences of two oriental melons (Cucumis melo L. var makuwa).</title>
        <authorList>
            <person name="Kwon S.-Y."/>
        </authorList>
    </citation>
    <scope>NUCLEOTIDE SEQUENCE [LARGE SCALE GENOMIC DNA]</scope>
    <source>
        <strain evidence="8">cv. SW 3</strain>
        <tissue evidence="7">Leaf</tissue>
    </source>
</reference>
<sequence length="243" mass="27847">MGKGQNQNGNKKQEEEKGKGKKEEQQKKIITEVVIKVYMHCEACQHKLSKCLKASSHGVEEVAADMENKKVVIKGKDLNPKKIMEEIKKKYSKNVELISPKDLPDTPKQNKPQPKKEEVQMKTVELKMNMHCEGCENDIKETIGKMEGVMRVETNRESSKVIVKGMIDPPKLMECIKKKMGKEVEILNNKKDGKPEDKSNNNKDSNEEKLDNFAFKYPPQYSLLHIYPNQTFSDDNVFSCSIM</sequence>
<dbReference type="InterPro" id="IPR044577">
    <property type="entry name" value="HIPP4/7/8/17/18/19"/>
</dbReference>
<keyword evidence="3" id="KW-0449">Lipoprotein</keyword>
<evidence type="ECO:0000313" key="7">
    <source>
        <dbReference type="EMBL" id="KAA0039828.1"/>
    </source>
</evidence>
<dbReference type="PANTHER" id="PTHR46195">
    <property type="entry name" value="HEAVY METAL-ASSOCIATED ISOPRENYLATED PLANT PROTEIN 7"/>
    <property type="match status" value="1"/>
</dbReference>
<dbReference type="PANTHER" id="PTHR46195:SF17">
    <property type="entry name" value="HEAVY METAL-ASSOCIATED ISOPRENYLATED PLANT PROTEIN 8"/>
    <property type="match status" value="1"/>
</dbReference>
<feature type="region of interest" description="Disordered" evidence="5">
    <location>
        <begin position="98"/>
        <end position="118"/>
    </location>
</feature>